<keyword evidence="1" id="KW-0472">Membrane</keyword>
<organism evidence="2 3">
    <name type="scientific">Citrus x changshan-huyou</name>
    <dbReference type="NCBI Taxonomy" id="2935761"/>
    <lineage>
        <taxon>Eukaryota</taxon>
        <taxon>Viridiplantae</taxon>
        <taxon>Streptophyta</taxon>
        <taxon>Embryophyta</taxon>
        <taxon>Tracheophyta</taxon>
        <taxon>Spermatophyta</taxon>
        <taxon>Magnoliopsida</taxon>
        <taxon>eudicotyledons</taxon>
        <taxon>Gunneridae</taxon>
        <taxon>Pentapetalae</taxon>
        <taxon>rosids</taxon>
        <taxon>malvids</taxon>
        <taxon>Sapindales</taxon>
        <taxon>Rutaceae</taxon>
        <taxon>Aurantioideae</taxon>
        <taxon>Citrus</taxon>
    </lineage>
</organism>
<name>A0AAP0M8H3_9ROSI</name>
<evidence type="ECO:0000313" key="2">
    <source>
        <dbReference type="EMBL" id="KAK9200768.1"/>
    </source>
</evidence>
<dbReference type="Proteomes" id="UP001428341">
    <property type="component" value="Unassembled WGS sequence"/>
</dbReference>
<gene>
    <name evidence="2" type="ORF">WN944_015967</name>
</gene>
<keyword evidence="1" id="KW-1133">Transmembrane helix</keyword>
<accession>A0AAP0M8H3</accession>
<feature type="transmembrane region" description="Helical" evidence="1">
    <location>
        <begin position="248"/>
        <end position="265"/>
    </location>
</feature>
<comment type="caution">
    <text evidence="2">The sequence shown here is derived from an EMBL/GenBank/DDBJ whole genome shotgun (WGS) entry which is preliminary data.</text>
</comment>
<evidence type="ECO:0000313" key="3">
    <source>
        <dbReference type="Proteomes" id="UP001428341"/>
    </source>
</evidence>
<dbReference type="AlphaFoldDB" id="A0AAP0M8H3"/>
<proteinExistence type="predicted"/>
<protein>
    <submittedName>
        <fullName evidence="2">Uncharacterized protein</fullName>
    </submittedName>
</protein>
<reference evidence="2 3" key="1">
    <citation type="submission" date="2024-05" db="EMBL/GenBank/DDBJ databases">
        <title>Haplotype-resolved chromosome-level genome assembly of Huyou (Citrus changshanensis).</title>
        <authorList>
            <person name="Miao C."/>
            <person name="Chen W."/>
            <person name="Wu Y."/>
            <person name="Wang L."/>
            <person name="Zhao S."/>
            <person name="Grierson D."/>
            <person name="Xu C."/>
            <person name="Chen K."/>
        </authorList>
    </citation>
    <scope>NUCLEOTIDE SEQUENCE [LARGE SCALE GENOMIC DNA]</scope>
    <source>
        <strain evidence="2">01-14</strain>
        <tissue evidence="2">Leaf</tissue>
    </source>
</reference>
<dbReference type="EMBL" id="JBCGBO010000005">
    <property type="protein sequence ID" value="KAK9200768.1"/>
    <property type="molecule type" value="Genomic_DNA"/>
</dbReference>
<keyword evidence="3" id="KW-1185">Reference proteome</keyword>
<evidence type="ECO:0000256" key="1">
    <source>
        <dbReference type="SAM" id="Phobius"/>
    </source>
</evidence>
<keyword evidence="1" id="KW-0812">Transmembrane</keyword>
<feature type="transmembrane region" description="Helical" evidence="1">
    <location>
        <begin position="222"/>
        <end position="242"/>
    </location>
</feature>
<sequence>MAPNLTTTSTLINAVPFENNPENQFISNLYSPEMIYEFLGLYQRRRLMGERCEELQEFMKLVSEFEQKYEISFSLLVKLKQAVLCRSHSLCVQNSIPGVNPFVFMDLVDMIRQAEILRNIQSWENKNLTPSTVLQVSGENRNGNQTRAPNKSMKLGKTFFPLTAQAGLSVLTSVFDAGGFSSTDEAKQLLQVAAVSNVVGYIGCLADLLLNQHGKHKAADIMGRIGASAAVFGFLTMMGTLIEVNPAVVIGFSTLVALVFLVAVTKL</sequence>